<dbReference type="PANTHER" id="PTHR34351:SF1">
    <property type="entry name" value="SLR1927 PROTEIN"/>
    <property type="match status" value="1"/>
</dbReference>
<organism evidence="2 3">
    <name type="scientific">Acidiferrimicrobium australe</name>
    <dbReference type="NCBI Taxonomy" id="2664430"/>
    <lineage>
        <taxon>Bacteria</taxon>
        <taxon>Bacillati</taxon>
        <taxon>Actinomycetota</taxon>
        <taxon>Acidimicrobiia</taxon>
        <taxon>Acidimicrobiales</taxon>
        <taxon>Acidimicrobiaceae</taxon>
        <taxon>Acidiferrimicrobium</taxon>
    </lineage>
</organism>
<accession>A0ABW9QW42</accession>
<name>A0ABW9QW42_9ACTN</name>
<feature type="transmembrane region" description="Helical" evidence="1">
    <location>
        <begin position="20"/>
        <end position="37"/>
    </location>
</feature>
<sequence length="222" mass="24077">MAHDPAHAGSLRSALTSRGWTLLGGGAAALIAGRLFGIAELEGLATAAIVAVLGAWVWTSRQAYQLAVHRSLHPPQPAPGRRNAVELRLRNSGPRRTPLLALQDPFDGAGPRQLLAPLGPGGTRTWRYELPELRRGSFRVGPLVAEVNDPFGLARRRRPVGEPSRLVVHPRVLALRAPVVARASRQEGVTSVSQDSGQEFADLREYVPGDDFRRIHWPSSAR</sequence>
<reference evidence="2 3" key="1">
    <citation type="submission" date="2019-11" db="EMBL/GenBank/DDBJ databases">
        <title>Acidiferrimicrobium australis gen. nov., sp. nov., an acidophilic and obligately heterotrophic, member of the Actinobacteria that catalyses dissimilatory oxido- reduction of iron isolated from metal-rich acidic water in Chile.</title>
        <authorList>
            <person name="Gonzalez D."/>
            <person name="Huber K."/>
            <person name="Hedrich S."/>
            <person name="Rojas-Villalobos C."/>
            <person name="Quatrini R."/>
            <person name="Dinamarca M.A."/>
            <person name="Schwarz A."/>
            <person name="Canales C."/>
            <person name="Nancucheo I."/>
        </authorList>
    </citation>
    <scope>NUCLEOTIDE SEQUENCE [LARGE SCALE GENOMIC DNA]</scope>
    <source>
        <strain evidence="2 3">USS-CCA1</strain>
    </source>
</reference>
<comment type="caution">
    <text evidence="2">The sequence shown here is derived from an EMBL/GenBank/DDBJ whole genome shotgun (WGS) entry which is preliminary data.</text>
</comment>
<feature type="transmembrane region" description="Helical" evidence="1">
    <location>
        <begin position="43"/>
        <end position="60"/>
    </location>
</feature>
<keyword evidence="1" id="KW-1133">Transmembrane helix</keyword>
<dbReference type="PANTHER" id="PTHR34351">
    <property type="entry name" value="SLR1927 PROTEIN-RELATED"/>
    <property type="match status" value="1"/>
</dbReference>
<evidence type="ECO:0000313" key="2">
    <source>
        <dbReference type="EMBL" id="MST33741.1"/>
    </source>
</evidence>
<feature type="non-terminal residue" evidence="2">
    <location>
        <position position="222"/>
    </location>
</feature>
<dbReference type="EMBL" id="WJHE01000705">
    <property type="protein sequence ID" value="MST33741.1"/>
    <property type="molecule type" value="Genomic_DNA"/>
</dbReference>
<gene>
    <name evidence="2" type="ORF">GHK86_13570</name>
</gene>
<proteinExistence type="predicted"/>
<keyword evidence="3" id="KW-1185">Reference proteome</keyword>
<dbReference type="Proteomes" id="UP000437736">
    <property type="component" value="Unassembled WGS sequence"/>
</dbReference>
<keyword evidence="1" id="KW-0472">Membrane</keyword>
<evidence type="ECO:0000256" key="1">
    <source>
        <dbReference type="SAM" id="Phobius"/>
    </source>
</evidence>
<evidence type="ECO:0000313" key="3">
    <source>
        <dbReference type="Proteomes" id="UP000437736"/>
    </source>
</evidence>
<protein>
    <submittedName>
        <fullName evidence="2">DUF58 domain-containing protein</fullName>
    </submittedName>
</protein>
<keyword evidence="1" id="KW-0812">Transmembrane</keyword>